<evidence type="ECO:0000256" key="5">
    <source>
        <dbReference type="ARBA" id="ARBA00023137"/>
    </source>
</evidence>
<keyword evidence="8" id="KW-1185">Reference proteome</keyword>
<reference evidence="7 8" key="1">
    <citation type="submission" date="2018-11" db="EMBL/GenBank/DDBJ databases">
        <title>Genomic Encyclopedia of Type Strains, Phase IV (KMG-IV): sequencing the most valuable type-strain genomes for metagenomic binning, comparative biology and taxonomic classification.</title>
        <authorList>
            <person name="Goeker M."/>
        </authorList>
    </citation>
    <scope>NUCLEOTIDE SEQUENCE [LARGE SCALE GENOMIC DNA]</scope>
    <source>
        <strain evidence="7 8">DSM 100316</strain>
    </source>
</reference>
<evidence type="ECO:0000313" key="8">
    <source>
        <dbReference type="Proteomes" id="UP000275394"/>
    </source>
</evidence>
<dbReference type="Pfam" id="PF13614">
    <property type="entry name" value="AAA_31"/>
    <property type="match status" value="1"/>
</dbReference>
<evidence type="ECO:0000313" key="7">
    <source>
        <dbReference type="EMBL" id="ROS06130.1"/>
    </source>
</evidence>
<dbReference type="Proteomes" id="UP000275394">
    <property type="component" value="Unassembled WGS sequence"/>
</dbReference>
<evidence type="ECO:0000256" key="2">
    <source>
        <dbReference type="ARBA" id="ARBA00022741"/>
    </source>
</evidence>
<dbReference type="PANTHER" id="PTHR32309:SF31">
    <property type="entry name" value="CAPSULAR EXOPOLYSACCHARIDE FAMILY"/>
    <property type="match status" value="1"/>
</dbReference>
<evidence type="ECO:0000256" key="4">
    <source>
        <dbReference type="ARBA" id="ARBA00022840"/>
    </source>
</evidence>
<sequence>MEYVQEAIAKARSQRHSKFDGANATGESKENKVQDLTKITYSETKIQKLNKLHLERERVITALSSDKRAEPYRQLRTILLKTFREKGYQSLALVSADKGAGKTLTAINLAVELSKEVNQTVLLVDLDLKSPSIAKTLGLEVGLGVRDIIEGNAEVCDVLINPDLERLVVLPALKVEGNTSEILSSPSMIDLMHELEKKYPERIVIYDLPPLLNDDDAIVIGGKVDAALLVVEDGVTSKEGVERCRVLLDSDNFIGTILNKSE</sequence>
<dbReference type="EMBL" id="RKHR01000001">
    <property type="protein sequence ID" value="ROS06130.1"/>
    <property type="molecule type" value="Genomic_DNA"/>
</dbReference>
<evidence type="ECO:0000259" key="6">
    <source>
        <dbReference type="Pfam" id="PF13614"/>
    </source>
</evidence>
<name>A0A3N2E1Z7_9GAMM</name>
<dbReference type="CDD" id="cd05387">
    <property type="entry name" value="BY-kinase"/>
    <property type="match status" value="1"/>
</dbReference>
<protein>
    <submittedName>
        <fullName evidence="7">Capsular exopolysaccharide synthesis family protein</fullName>
    </submittedName>
</protein>
<dbReference type="Gene3D" id="3.40.50.300">
    <property type="entry name" value="P-loop containing nucleotide triphosphate hydrolases"/>
    <property type="match status" value="1"/>
</dbReference>
<dbReference type="InterPro" id="IPR025669">
    <property type="entry name" value="AAA_dom"/>
</dbReference>
<dbReference type="InterPro" id="IPR027417">
    <property type="entry name" value="P-loop_NTPase"/>
</dbReference>
<keyword evidence="4" id="KW-0067">ATP-binding</keyword>
<keyword evidence="3" id="KW-0418">Kinase</keyword>
<comment type="caution">
    <text evidence="7">The sequence shown here is derived from an EMBL/GenBank/DDBJ whole genome shotgun (WGS) entry which is preliminary data.</text>
</comment>
<dbReference type="RefSeq" id="WP_123710524.1">
    <property type="nucleotide sequence ID" value="NZ_RKHR01000001.1"/>
</dbReference>
<feature type="domain" description="AAA" evidence="6">
    <location>
        <begin position="97"/>
        <end position="214"/>
    </location>
</feature>
<dbReference type="PANTHER" id="PTHR32309">
    <property type="entry name" value="TYROSINE-PROTEIN KINASE"/>
    <property type="match status" value="1"/>
</dbReference>
<dbReference type="SUPFAM" id="SSF52540">
    <property type="entry name" value="P-loop containing nucleoside triphosphate hydrolases"/>
    <property type="match status" value="1"/>
</dbReference>
<evidence type="ECO:0000256" key="1">
    <source>
        <dbReference type="ARBA" id="ARBA00022679"/>
    </source>
</evidence>
<dbReference type="OrthoDB" id="9775724at2"/>
<proteinExistence type="predicted"/>
<dbReference type="AlphaFoldDB" id="A0A3N2E1Z7"/>
<keyword evidence="2" id="KW-0547">Nucleotide-binding</keyword>
<organism evidence="7 8">
    <name type="scientific">Sinobacterium caligoides</name>
    <dbReference type="NCBI Taxonomy" id="933926"/>
    <lineage>
        <taxon>Bacteria</taxon>
        <taxon>Pseudomonadati</taxon>
        <taxon>Pseudomonadota</taxon>
        <taxon>Gammaproteobacteria</taxon>
        <taxon>Cellvibrionales</taxon>
        <taxon>Spongiibacteraceae</taxon>
        <taxon>Sinobacterium</taxon>
    </lineage>
</organism>
<accession>A0A3N2E1Z7</accession>
<gene>
    <name evidence="7" type="ORF">EDC56_0037</name>
</gene>
<dbReference type="InterPro" id="IPR050445">
    <property type="entry name" value="Bact_polysacc_biosynth/exp"/>
</dbReference>
<evidence type="ECO:0000256" key="3">
    <source>
        <dbReference type="ARBA" id="ARBA00022777"/>
    </source>
</evidence>
<keyword evidence="1" id="KW-0808">Transferase</keyword>
<keyword evidence="5" id="KW-0829">Tyrosine-protein kinase</keyword>
<dbReference type="InterPro" id="IPR005702">
    <property type="entry name" value="Wzc-like_C"/>
</dbReference>